<evidence type="ECO:0000313" key="3">
    <source>
        <dbReference type="Proteomes" id="UP000187203"/>
    </source>
</evidence>
<protein>
    <recommendedName>
        <fullName evidence="4">Secreted protein</fullName>
    </recommendedName>
</protein>
<keyword evidence="1" id="KW-0732">Signal</keyword>
<accession>A0A1R3HWI2</accession>
<keyword evidence="3" id="KW-1185">Reference proteome</keyword>
<evidence type="ECO:0000256" key="1">
    <source>
        <dbReference type="SAM" id="SignalP"/>
    </source>
</evidence>
<comment type="caution">
    <text evidence="2">The sequence shown here is derived from an EMBL/GenBank/DDBJ whole genome shotgun (WGS) entry which is preliminary data.</text>
</comment>
<dbReference type="AlphaFoldDB" id="A0A1R3HWI2"/>
<evidence type="ECO:0008006" key="4">
    <source>
        <dbReference type="Google" id="ProtNLM"/>
    </source>
</evidence>
<proteinExistence type="predicted"/>
<gene>
    <name evidence="2" type="ORF">COLO4_26576</name>
</gene>
<reference evidence="3" key="1">
    <citation type="submission" date="2013-09" db="EMBL/GenBank/DDBJ databases">
        <title>Corchorus olitorius genome sequencing.</title>
        <authorList>
            <person name="Alam M."/>
            <person name="Haque M.S."/>
            <person name="Islam M.S."/>
            <person name="Emdad E.M."/>
            <person name="Islam M.M."/>
            <person name="Ahmed B."/>
            <person name="Halim A."/>
            <person name="Hossen Q.M.M."/>
            <person name="Hossain M.Z."/>
            <person name="Ahmed R."/>
            <person name="Khan M.M."/>
            <person name="Islam R."/>
            <person name="Rashid M.M."/>
            <person name="Khan S.A."/>
            <person name="Rahman M.S."/>
            <person name="Alam M."/>
            <person name="Yahiya A.S."/>
            <person name="Khan M.S."/>
            <person name="Azam M.S."/>
            <person name="Haque T."/>
            <person name="Lashkar M.Z.H."/>
            <person name="Akhand A.I."/>
            <person name="Morshed G."/>
            <person name="Roy S."/>
            <person name="Uddin K.S."/>
            <person name="Rabeya T."/>
            <person name="Hossain A.S."/>
            <person name="Chowdhury A."/>
            <person name="Snigdha A.R."/>
            <person name="Mortoza M.S."/>
            <person name="Matin S.A."/>
            <person name="Hoque S.M.E."/>
            <person name="Islam M.K."/>
            <person name="Roy D.K."/>
            <person name="Haider R."/>
            <person name="Moosa M.M."/>
            <person name="Elias S.M."/>
            <person name="Hasan A.M."/>
            <person name="Jahan S."/>
            <person name="Shafiuddin M."/>
            <person name="Mahmood N."/>
            <person name="Shommy N.S."/>
        </authorList>
    </citation>
    <scope>NUCLEOTIDE SEQUENCE [LARGE SCALE GENOMIC DNA]</scope>
    <source>
        <strain evidence="3">cv. O-4</strain>
    </source>
</reference>
<name>A0A1R3HWI2_9ROSI</name>
<feature type="signal peptide" evidence="1">
    <location>
        <begin position="1"/>
        <end position="23"/>
    </location>
</feature>
<evidence type="ECO:0000313" key="2">
    <source>
        <dbReference type="EMBL" id="OMO74601.1"/>
    </source>
</evidence>
<organism evidence="2 3">
    <name type="scientific">Corchorus olitorius</name>
    <dbReference type="NCBI Taxonomy" id="93759"/>
    <lineage>
        <taxon>Eukaryota</taxon>
        <taxon>Viridiplantae</taxon>
        <taxon>Streptophyta</taxon>
        <taxon>Embryophyta</taxon>
        <taxon>Tracheophyta</taxon>
        <taxon>Spermatophyta</taxon>
        <taxon>Magnoliopsida</taxon>
        <taxon>eudicotyledons</taxon>
        <taxon>Gunneridae</taxon>
        <taxon>Pentapetalae</taxon>
        <taxon>rosids</taxon>
        <taxon>malvids</taxon>
        <taxon>Malvales</taxon>
        <taxon>Malvaceae</taxon>
        <taxon>Grewioideae</taxon>
        <taxon>Apeibeae</taxon>
        <taxon>Corchorus</taxon>
    </lineage>
</organism>
<sequence>MALVNFRLCVTSLVLALPSLTEGKHEEQEIPAAAADNFATCFVAGGLPYWSFVKYCFCTTLYLPQRVRRQFGLDQRIPFSIPTEIPWDRCILHFTKKTAIKIFSE</sequence>
<dbReference type="EMBL" id="AWUE01019283">
    <property type="protein sequence ID" value="OMO74601.1"/>
    <property type="molecule type" value="Genomic_DNA"/>
</dbReference>
<feature type="chain" id="PRO_5012187407" description="Secreted protein" evidence="1">
    <location>
        <begin position="24"/>
        <end position="105"/>
    </location>
</feature>
<dbReference type="Proteomes" id="UP000187203">
    <property type="component" value="Unassembled WGS sequence"/>
</dbReference>